<name>A0A9Q1GHA5_9CARY</name>
<reference evidence="3" key="1">
    <citation type="submission" date="2022-04" db="EMBL/GenBank/DDBJ databases">
        <title>Carnegiea gigantea Genome sequencing and assembly v2.</title>
        <authorList>
            <person name="Copetti D."/>
            <person name="Sanderson M.J."/>
            <person name="Burquez A."/>
            <person name="Wojciechowski M.F."/>
        </authorList>
    </citation>
    <scope>NUCLEOTIDE SEQUENCE</scope>
    <source>
        <strain evidence="3">SGP5-SGP5p</strain>
        <tissue evidence="3">Aerial part</tissue>
    </source>
</reference>
<dbReference type="Pfam" id="PF03372">
    <property type="entry name" value="Exo_endo_phos"/>
    <property type="match status" value="1"/>
</dbReference>
<dbReference type="Gene3D" id="3.60.10.10">
    <property type="entry name" value="Endonuclease/exonuclease/phosphatase"/>
    <property type="match status" value="1"/>
</dbReference>
<dbReference type="PANTHER" id="PTHR33710:SF71">
    <property type="entry name" value="ENDONUCLEASE_EXONUCLEASE_PHOSPHATASE DOMAIN-CONTAINING PROTEIN"/>
    <property type="match status" value="1"/>
</dbReference>
<accession>A0A9Q1GHA5</accession>
<keyword evidence="4" id="KW-1185">Reference proteome</keyword>
<sequence length="262" mass="30869">MFGHTQDVYRKKDTERKERRVRVQPEHHEQQEQHEQQEPPDGEEGFQKVTRHSTERVVDREAEHEAKHIRDYPLIDTIISWNVRGMNSPQKQEGIRLFLQLQLTGMVGFLETKVKEENMTQVVGRVCSNWQWAQRIPLWSTVVTISNTLDESWCVLGDFNSVLHQGERIGGNEVSESEMIDFGDCLSNYRLQEFSYVGAFFTWTNKTIWSRIDRALHNTLWYDTFDYTHVIYQPQGLSDHSPISLDFPTCPRPRTTFQFCNM</sequence>
<protein>
    <recommendedName>
        <fullName evidence="2">Endonuclease/exonuclease/phosphatase domain-containing protein</fullName>
    </recommendedName>
</protein>
<dbReference type="OrthoDB" id="1932741at2759"/>
<dbReference type="SUPFAM" id="SSF56219">
    <property type="entry name" value="DNase I-like"/>
    <property type="match status" value="1"/>
</dbReference>
<dbReference type="InterPro" id="IPR036691">
    <property type="entry name" value="Endo/exonu/phosph_ase_sf"/>
</dbReference>
<organism evidence="3 4">
    <name type="scientific">Carnegiea gigantea</name>
    <dbReference type="NCBI Taxonomy" id="171969"/>
    <lineage>
        <taxon>Eukaryota</taxon>
        <taxon>Viridiplantae</taxon>
        <taxon>Streptophyta</taxon>
        <taxon>Embryophyta</taxon>
        <taxon>Tracheophyta</taxon>
        <taxon>Spermatophyta</taxon>
        <taxon>Magnoliopsida</taxon>
        <taxon>eudicotyledons</taxon>
        <taxon>Gunneridae</taxon>
        <taxon>Pentapetalae</taxon>
        <taxon>Caryophyllales</taxon>
        <taxon>Cactineae</taxon>
        <taxon>Cactaceae</taxon>
        <taxon>Cactoideae</taxon>
        <taxon>Echinocereeae</taxon>
        <taxon>Carnegiea</taxon>
    </lineage>
</organism>
<evidence type="ECO:0000256" key="1">
    <source>
        <dbReference type="SAM" id="MobiDB-lite"/>
    </source>
</evidence>
<gene>
    <name evidence="3" type="ORF">Cgig2_001833</name>
</gene>
<proteinExistence type="predicted"/>
<dbReference type="Proteomes" id="UP001153076">
    <property type="component" value="Unassembled WGS sequence"/>
</dbReference>
<feature type="region of interest" description="Disordered" evidence="1">
    <location>
        <begin position="1"/>
        <end position="64"/>
    </location>
</feature>
<dbReference type="InterPro" id="IPR005135">
    <property type="entry name" value="Endo/exonuclease/phosphatase"/>
</dbReference>
<evidence type="ECO:0000313" key="4">
    <source>
        <dbReference type="Proteomes" id="UP001153076"/>
    </source>
</evidence>
<feature type="domain" description="Endonuclease/exonuclease/phosphatase" evidence="2">
    <location>
        <begin position="126"/>
        <end position="240"/>
    </location>
</feature>
<dbReference type="GO" id="GO:0003824">
    <property type="term" value="F:catalytic activity"/>
    <property type="evidence" value="ECO:0007669"/>
    <property type="project" value="InterPro"/>
</dbReference>
<evidence type="ECO:0000313" key="3">
    <source>
        <dbReference type="EMBL" id="KAJ8419384.1"/>
    </source>
</evidence>
<dbReference type="AlphaFoldDB" id="A0A9Q1GHA5"/>
<dbReference type="PANTHER" id="PTHR33710">
    <property type="entry name" value="BNAC02G09200D PROTEIN"/>
    <property type="match status" value="1"/>
</dbReference>
<dbReference type="EMBL" id="JAKOGI010005260">
    <property type="protein sequence ID" value="KAJ8419384.1"/>
    <property type="molecule type" value="Genomic_DNA"/>
</dbReference>
<feature type="compositionally biased region" description="Basic and acidic residues" evidence="1">
    <location>
        <begin position="7"/>
        <end position="37"/>
    </location>
</feature>
<comment type="caution">
    <text evidence="3">The sequence shown here is derived from an EMBL/GenBank/DDBJ whole genome shotgun (WGS) entry which is preliminary data.</text>
</comment>
<evidence type="ECO:0000259" key="2">
    <source>
        <dbReference type="Pfam" id="PF03372"/>
    </source>
</evidence>
<feature type="compositionally biased region" description="Basic and acidic residues" evidence="1">
    <location>
        <begin position="52"/>
        <end position="64"/>
    </location>
</feature>